<dbReference type="AlphaFoldDB" id="A0A5B8S3S1"/>
<feature type="domain" description="Thioredoxin" evidence="6">
    <location>
        <begin position="52"/>
        <end position="245"/>
    </location>
</feature>
<dbReference type="InterPro" id="IPR013766">
    <property type="entry name" value="Thioredoxin_domain"/>
</dbReference>
<keyword evidence="4" id="KW-0676">Redox-active center</keyword>
<dbReference type="Pfam" id="PF01323">
    <property type="entry name" value="DSBA"/>
    <property type="match status" value="1"/>
</dbReference>
<dbReference type="GO" id="GO:0016491">
    <property type="term" value="F:oxidoreductase activity"/>
    <property type="evidence" value="ECO:0007669"/>
    <property type="project" value="UniProtKB-KW"/>
</dbReference>
<dbReference type="Gene3D" id="3.40.30.10">
    <property type="entry name" value="Glutaredoxin"/>
    <property type="match status" value="1"/>
</dbReference>
<keyword evidence="2" id="KW-0560">Oxidoreductase</keyword>
<sequence length="253" mass="26797">MAGTEPNPRSPWVILALIIVALIGGLGGWLLGARQNPSDQAAIEEIVRNYILEHPEILPEAMERLQARENGKQVARAGDALTAPFPGAILGNPNGSVILVEFTDYACGYCRASVPEVEALIAANPDLKVVIRELPILSPASADAARWSLAAAEQGKFEAFHKAMFASGRPAADTIEAAATRAGLDLDRARKVIAEPRVAAEIRQNLAFAQQLRIDGTPSWVIGEQLMAGAVGQKVLQEAIDAVKADSGPEPKG</sequence>
<keyword evidence="1" id="KW-0732">Signal</keyword>
<evidence type="ECO:0000313" key="7">
    <source>
        <dbReference type="EMBL" id="QEA15682.1"/>
    </source>
</evidence>
<proteinExistence type="predicted"/>
<dbReference type="InterPro" id="IPR041205">
    <property type="entry name" value="ScsC_N"/>
</dbReference>
<dbReference type="KEGG" id="ngf:FRF71_05770"/>
<evidence type="ECO:0000256" key="1">
    <source>
        <dbReference type="ARBA" id="ARBA00022729"/>
    </source>
</evidence>
<dbReference type="OrthoDB" id="9780147at2"/>
<keyword evidence="5" id="KW-0472">Membrane</keyword>
<dbReference type="Proteomes" id="UP000321172">
    <property type="component" value="Chromosome"/>
</dbReference>
<dbReference type="PANTHER" id="PTHR13887:SF14">
    <property type="entry name" value="DISULFIDE BOND FORMATION PROTEIN D"/>
    <property type="match status" value="1"/>
</dbReference>
<keyword evidence="8" id="KW-1185">Reference proteome</keyword>
<accession>A0A5B8S3S1</accession>
<dbReference type="SUPFAM" id="SSF52833">
    <property type="entry name" value="Thioredoxin-like"/>
    <property type="match status" value="1"/>
</dbReference>
<dbReference type="InterPro" id="IPR036249">
    <property type="entry name" value="Thioredoxin-like_sf"/>
</dbReference>
<evidence type="ECO:0000259" key="6">
    <source>
        <dbReference type="PROSITE" id="PS51352"/>
    </source>
</evidence>
<organism evidence="7 8">
    <name type="scientific">Novosphingobium ginsenosidimutans</name>
    <dbReference type="NCBI Taxonomy" id="1176536"/>
    <lineage>
        <taxon>Bacteria</taxon>
        <taxon>Pseudomonadati</taxon>
        <taxon>Pseudomonadota</taxon>
        <taxon>Alphaproteobacteria</taxon>
        <taxon>Sphingomonadales</taxon>
        <taxon>Sphingomonadaceae</taxon>
        <taxon>Novosphingobium</taxon>
    </lineage>
</organism>
<evidence type="ECO:0000256" key="4">
    <source>
        <dbReference type="ARBA" id="ARBA00023284"/>
    </source>
</evidence>
<dbReference type="RefSeq" id="WP_147089660.1">
    <property type="nucleotide sequence ID" value="NZ_BAABJD010000001.1"/>
</dbReference>
<keyword evidence="3" id="KW-1015">Disulfide bond</keyword>
<name>A0A5B8S3S1_9SPHN</name>
<keyword evidence="5" id="KW-0812">Transmembrane</keyword>
<evidence type="ECO:0000313" key="8">
    <source>
        <dbReference type="Proteomes" id="UP000321172"/>
    </source>
</evidence>
<dbReference type="InterPro" id="IPR001853">
    <property type="entry name" value="DSBA-like_thioredoxin_dom"/>
</dbReference>
<evidence type="ECO:0000256" key="3">
    <source>
        <dbReference type="ARBA" id="ARBA00023157"/>
    </source>
</evidence>
<dbReference type="EMBL" id="CP042345">
    <property type="protein sequence ID" value="QEA15682.1"/>
    <property type="molecule type" value="Genomic_DNA"/>
</dbReference>
<keyword evidence="5" id="KW-1133">Transmembrane helix</keyword>
<feature type="transmembrane region" description="Helical" evidence="5">
    <location>
        <begin position="12"/>
        <end position="31"/>
    </location>
</feature>
<gene>
    <name evidence="7" type="ORF">FRF71_05770</name>
</gene>
<dbReference type="CDD" id="cd03023">
    <property type="entry name" value="DsbA_Com1_like"/>
    <property type="match status" value="1"/>
</dbReference>
<protein>
    <submittedName>
        <fullName evidence="7">DsbA family protein</fullName>
    </submittedName>
</protein>
<evidence type="ECO:0000256" key="5">
    <source>
        <dbReference type="SAM" id="Phobius"/>
    </source>
</evidence>
<evidence type="ECO:0000256" key="2">
    <source>
        <dbReference type="ARBA" id="ARBA00023002"/>
    </source>
</evidence>
<dbReference type="Pfam" id="PF18312">
    <property type="entry name" value="ScsC_N"/>
    <property type="match status" value="1"/>
</dbReference>
<dbReference type="PROSITE" id="PS51352">
    <property type="entry name" value="THIOREDOXIN_2"/>
    <property type="match status" value="1"/>
</dbReference>
<dbReference type="PANTHER" id="PTHR13887">
    <property type="entry name" value="GLUTATHIONE S-TRANSFERASE KAPPA"/>
    <property type="match status" value="1"/>
</dbReference>
<reference evidence="7 8" key="1">
    <citation type="journal article" date="2013" name="J. Microbiol. Biotechnol.">
        <title>Novosphingobium ginsenosidimutans sp. nov., with the ability to convert ginsenoside.</title>
        <authorList>
            <person name="Kim J.K."/>
            <person name="He D."/>
            <person name="Liu Q.M."/>
            <person name="Park H.Y."/>
            <person name="Jung M.S."/>
            <person name="Yoon M.H."/>
            <person name="Kim S.C."/>
            <person name="Im W.T."/>
        </authorList>
    </citation>
    <scope>NUCLEOTIDE SEQUENCE [LARGE SCALE GENOMIC DNA]</scope>
    <source>
        <strain evidence="7 8">FW-6</strain>
    </source>
</reference>